<dbReference type="InParanoid" id="W3WQ65"/>
<sequence length="522" mass="60481">MWLLDTETQQLHPVEFFEHNRPRYAILTHRWRDDEVMFADMGNLDQAKTKASWPKIRMTCEKARSHGLKYAWVDSCCIDKSSSAELSEAINSMWHWYLEATECYAFLDDCDLSSTTVPFEEQLRASEWFRRGWTLQELIAPGPDCFWFYDKRWNKMGDKSLLSSLIANITSIPQRVLLDPHAVSTYSIAQRMSWASQRQTTRIEDTAYCLLGIFGINMPLLYGERERAFLRLQEELIKKTSDLTLLAWESSDQNITAEFCDVFASSPSVFANSGQIKLAWNEESPQWTLTSKGLEVYDEIYQTWIGGVFKTLWWIGSIDTSTRQSFDDFRNIYGRPFDIHLVFVELDMIGPGIYVRTKQNLLSLSVANWQKPQSLAHTRCQINTLSFPNLAHWYTDIYRLYLKVPRGMQIVGLFPEKYSNFGEKFLFKTTLLYVHVILIRISEGDDVICLVDSHIHPKRTGHILRFRMLNRRQSPLLAEAILQRLNVTEVLSQTLTSVHPEVTSLIDSTLAKVRGQTYVVSA</sequence>
<dbReference type="RefSeq" id="XP_007840227.1">
    <property type="nucleotide sequence ID" value="XM_007842036.1"/>
</dbReference>
<organism evidence="2 3">
    <name type="scientific">Pestalotiopsis fici (strain W106-1 / CGMCC3.15140)</name>
    <dbReference type="NCBI Taxonomy" id="1229662"/>
    <lineage>
        <taxon>Eukaryota</taxon>
        <taxon>Fungi</taxon>
        <taxon>Dikarya</taxon>
        <taxon>Ascomycota</taxon>
        <taxon>Pezizomycotina</taxon>
        <taxon>Sordariomycetes</taxon>
        <taxon>Xylariomycetidae</taxon>
        <taxon>Amphisphaeriales</taxon>
        <taxon>Sporocadaceae</taxon>
        <taxon>Pestalotiopsis</taxon>
    </lineage>
</organism>
<evidence type="ECO:0000313" key="2">
    <source>
        <dbReference type="EMBL" id="ETS74971.1"/>
    </source>
</evidence>
<dbReference type="EMBL" id="KI912119">
    <property type="protein sequence ID" value="ETS74971.1"/>
    <property type="molecule type" value="Genomic_DNA"/>
</dbReference>
<dbReference type="InterPro" id="IPR010730">
    <property type="entry name" value="HET"/>
</dbReference>
<accession>W3WQ65</accession>
<evidence type="ECO:0000259" key="1">
    <source>
        <dbReference type="Pfam" id="PF06985"/>
    </source>
</evidence>
<dbReference type="PANTHER" id="PTHR10622:SF10">
    <property type="entry name" value="HET DOMAIN-CONTAINING PROTEIN"/>
    <property type="match status" value="1"/>
</dbReference>
<feature type="domain" description="Heterokaryon incompatibility" evidence="1">
    <location>
        <begin position="24"/>
        <end position="110"/>
    </location>
</feature>
<name>W3WQ65_PESFW</name>
<dbReference type="STRING" id="1229662.W3WQ65"/>
<evidence type="ECO:0000313" key="3">
    <source>
        <dbReference type="Proteomes" id="UP000030651"/>
    </source>
</evidence>
<protein>
    <recommendedName>
        <fullName evidence="1">Heterokaryon incompatibility domain-containing protein</fullName>
    </recommendedName>
</protein>
<gene>
    <name evidence="2" type="ORF">PFICI_13455</name>
</gene>
<proteinExistence type="predicted"/>
<dbReference type="Proteomes" id="UP000030651">
    <property type="component" value="Unassembled WGS sequence"/>
</dbReference>
<dbReference type="PANTHER" id="PTHR10622">
    <property type="entry name" value="HET DOMAIN-CONTAINING PROTEIN"/>
    <property type="match status" value="1"/>
</dbReference>
<dbReference type="GeneID" id="19278468"/>
<dbReference type="OrthoDB" id="674604at2759"/>
<dbReference type="Pfam" id="PF06985">
    <property type="entry name" value="HET"/>
    <property type="match status" value="1"/>
</dbReference>
<dbReference type="AlphaFoldDB" id="W3WQ65"/>
<dbReference type="HOGENOM" id="CLU_521845_0_0_1"/>
<keyword evidence="3" id="KW-1185">Reference proteome</keyword>
<dbReference type="KEGG" id="pfy:PFICI_13455"/>
<reference evidence="3" key="1">
    <citation type="journal article" date="2015" name="BMC Genomics">
        <title>Genomic and transcriptomic analysis of the endophytic fungus Pestalotiopsis fici reveals its lifestyle and high potential for synthesis of natural products.</title>
        <authorList>
            <person name="Wang X."/>
            <person name="Zhang X."/>
            <person name="Liu L."/>
            <person name="Xiang M."/>
            <person name="Wang W."/>
            <person name="Sun X."/>
            <person name="Che Y."/>
            <person name="Guo L."/>
            <person name="Liu G."/>
            <person name="Guo L."/>
            <person name="Wang C."/>
            <person name="Yin W.B."/>
            <person name="Stadler M."/>
            <person name="Zhang X."/>
            <person name="Liu X."/>
        </authorList>
    </citation>
    <scope>NUCLEOTIDE SEQUENCE [LARGE SCALE GENOMIC DNA]</scope>
    <source>
        <strain evidence="3">W106-1 / CGMCC3.15140</strain>
    </source>
</reference>